<dbReference type="AlphaFoldDB" id="A0A5B0QI24"/>
<accession>A0A5B0QI24</accession>
<evidence type="ECO:0000313" key="3">
    <source>
        <dbReference type="Proteomes" id="UP000324748"/>
    </source>
</evidence>
<dbReference type="EMBL" id="VSWC01000015">
    <property type="protein sequence ID" value="KAA1112867.1"/>
    <property type="molecule type" value="Genomic_DNA"/>
</dbReference>
<reference evidence="2 3" key="1">
    <citation type="submission" date="2019-05" db="EMBL/GenBank/DDBJ databases">
        <title>Emergence of the Ug99 lineage of the wheat stem rust pathogen through somatic hybridization.</title>
        <authorList>
            <person name="Li F."/>
            <person name="Upadhyaya N.M."/>
            <person name="Sperschneider J."/>
            <person name="Matny O."/>
            <person name="Nguyen-Phuc H."/>
            <person name="Mago R."/>
            <person name="Raley C."/>
            <person name="Miller M.E."/>
            <person name="Silverstein K.A.T."/>
            <person name="Henningsen E."/>
            <person name="Hirsch C.D."/>
            <person name="Visser B."/>
            <person name="Pretorius Z.A."/>
            <person name="Steffenson B.J."/>
            <person name="Schwessinger B."/>
            <person name="Dodds P.N."/>
            <person name="Figueroa M."/>
        </authorList>
    </citation>
    <scope>NUCLEOTIDE SEQUENCE [LARGE SCALE GENOMIC DNA]</scope>
    <source>
        <strain evidence="2">21-0</strain>
    </source>
</reference>
<feature type="region of interest" description="Disordered" evidence="1">
    <location>
        <begin position="17"/>
        <end position="40"/>
    </location>
</feature>
<sequence>MHYSGLSAESFQSGIYVDQQESESRNVEETSEGTKTNILWPPVVEPPCDADMVNRQSVSVDRQFGFGYYRACFSMKTGRLRLTGACKVPAPSHETTRVTKPHFYKVNSGALQSNNSSTSLCTTEENVTLGWLVDFVRTPTTLAVQVPSVTTKVDTALDTLIILVIHSARKRIKQRQSLA</sequence>
<proteinExistence type="predicted"/>
<comment type="caution">
    <text evidence="2">The sequence shown here is derived from an EMBL/GenBank/DDBJ whole genome shotgun (WGS) entry which is preliminary data.</text>
</comment>
<name>A0A5B0QI24_PUCGR</name>
<keyword evidence="3" id="KW-1185">Reference proteome</keyword>
<gene>
    <name evidence="2" type="ORF">PGT21_013445</name>
</gene>
<dbReference type="Proteomes" id="UP000324748">
    <property type="component" value="Unassembled WGS sequence"/>
</dbReference>
<evidence type="ECO:0000313" key="2">
    <source>
        <dbReference type="EMBL" id="KAA1112867.1"/>
    </source>
</evidence>
<evidence type="ECO:0000256" key="1">
    <source>
        <dbReference type="SAM" id="MobiDB-lite"/>
    </source>
</evidence>
<organism evidence="2 3">
    <name type="scientific">Puccinia graminis f. sp. tritici</name>
    <dbReference type="NCBI Taxonomy" id="56615"/>
    <lineage>
        <taxon>Eukaryota</taxon>
        <taxon>Fungi</taxon>
        <taxon>Dikarya</taxon>
        <taxon>Basidiomycota</taxon>
        <taxon>Pucciniomycotina</taxon>
        <taxon>Pucciniomycetes</taxon>
        <taxon>Pucciniales</taxon>
        <taxon>Pucciniaceae</taxon>
        <taxon>Puccinia</taxon>
    </lineage>
</organism>
<protein>
    <submittedName>
        <fullName evidence="2">Uncharacterized protein</fullName>
    </submittedName>
</protein>